<dbReference type="AlphaFoldDB" id="A0A917C8E0"/>
<dbReference type="RefSeq" id="WP_188581201.1">
    <property type="nucleotide sequence ID" value="NZ_BMCT01000005.1"/>
</dbReference>
<evidence type="ECO:0000313" key="5">
    <source>
        <dbReference type="EMBL" id="GGF73511.1"/>
    </source>
</evidence>
<reference evidence="5" key="2">
    <citation type="submission" date="2020-09" db="EMBL/GenBank/DDBJ databases">
        <authorList>
            <person name="Sun Q."/>
            <person name="Sedlacek I."/>
        </authorList>
    </citation>
    <scope>NUCLEOTIDE SEQUENCE</scope>
    <source>
        <strain evidence="5">CCM 7897</strain>
    </source>
</reference>
<dbReference type="SUPFAM" id="SSF52096">
    <property type="entry name" value="ClpP/crotonase"/>
    <property type="match status" value="1"/>
</dbReference>
<dbReference type="EMBL" id="BMCT01000005">
    <property type="protein sequence ID" value="GGF73511.1"/>
    <property type="molecule type" value="Genomic_DNA"/>
</dbReference>
<dbReference type="EC" id="3.1.2.4" evidence="2"/>
<organism evidence="5 6">
    <name type="scientific">Azorhizobium oxalatiphilum</name>
    <dbReference type="NCBI Taxonomy" id="980631"/>
    <lineage>
        <taxon>Bacteria</taxon>
        <taxon>Pseudomonadati</taxon>
        <taxon>Pseudomonadota</taxon>
        <taxon>Alphaproteobacteria</taxon>
        <taxon>Hyphomicrobiales</taxon>
        <taxon>Xanthobacteraceae</taxon>
        <taxon>Azorhizobium</taxon>
    </lineage>
</organism>
<proteinExistence type="predicted"/>
<dbReference type="PANTHER" id="PTHR43176">
    <property type="entry name" value="3-HYDROXYISOBUTYRYL-COA HYDROLASE-RELATED"/>
    <property type="match status" value="1"/>
</dbReference>
<name>A0A917C8E0_9HYPH</name>
<keyword evidence="6" id="KW-1185">Reference proteome</keyword>
<dbReference type="GO" id="GO:0003860">
    <property type="term" value="F:3-hydroxyisobutyryl-CoA hydrolase activity"/>
    <property type="evidence" value="ECO:0007669"/>
    <property type="project" value="UniProtKB-EC"/>
</dbReference>
<dbReference type="NCBIfam" id="NF004127">
    <property type="entry name" value="PRK05617.1"/>
    <property type="match status" value="1"/>
</dbReference>
<dbReference type="PANTHER" id="PTHR43176:SF3">
    <property type="entry name" value="3-HYDROXYISOBUTYRYL-COA HYDROLASE, MITOCHONDRIAL"/>
    <property type="match status" value="1"/>
</dbReference>
<evidence type="ECO:0000256" key="1">
    <source>
        <dbReference type="ARBA" id="ARBA00001709"/>
    </source>
</evidence>
<feature type="domain" description="Enoyl-CoA hydratase/isomerase" evidence="4">
    <location>
        <begin position="16"/>
        <end position="342"/>
    </location>
</feature>
<comment type="catalytic activity">
    <reaction evidence="1">
        <text>3-hydroxy-2-methylpropanoyl-CoA + H2O = 3-hydroxy-2-methylpropanoate + CoA + H(+)</text>
        <dbReference type="Rhea" id="RHEA:20888"/>
        <dbReference type="ChEBI" id="CHEBI:11805"/>
        <dbReference type="ChEBI" id="CHEBI:15377"/>
        <dbReference type="ChEBI" id="CHEBI:15378"/>
        <dbReference type="ChEBI" id="CHEBI:57287"/>
        <dbReference type="ChEBI" id="CHEBI:57340"/>
        <dbReference type="EC" id="3.1.2.4"/>
    </reaction>
</comment>
<evidence type="ECO:0000256" key="2">
    <source>
        <dbReference type="ARBA" id="ARBA00011915"/>
    </source>
</evidence>
<dbReference type="InterPro" id="IPR029045">
    <property type="entry name" value="ClpP/crotonase-like_dom_sf"/>
</dbReference>
<keyword evidence="3" id="KW-0378">Hydrolase</keyword>
<accession>A0A917C8E0</accession>
<reference evidence="5" key="1">
    <citation type="journal article" date="2014" name="Int. J. Syst. Evol. Microbiol.">
        <title>Complete genome sequence of Corynebacterium casei LMG S-19264T (=DSM 44701T), isolated from a smear-ripened cheese.</title>
        <authorList>
            <consortium name="US DOE Joint Genome Institute (JGI-PGF)"/>
            <person name="Walter F."/>
            <person name="Albersmeier A."/>
            <person name="Kalinowski J."/>
            <person name="Ruckert C."/>
        </authorList>
    </citation>
    <scope>NUCLEOTIDE SEQUENCE</scope>
    <source>
        <strain evidence="5">CCM 7897</strain>
    </source>
</reference>
<evidence type="ECO:0000259" key="4">
    <source>
        <dbReference type="Pfam" id="PF16113"/>
    </source>
</evidence>
<dbReference type="Gene3D" id="3.90.226.10">
    <property type="entry name" value="2-enoyl-CoA Hydratase, Chain A, domain 1"/>
    <property type="match status" value="1"/>
</dbReference>
<sequence>MTTEPEVLFERRGEAGIITLNRPKALNALTQGMVRVIDPQLRAWATDGAVTRIILKAVGEKAFCAGGDVRQLYDLGLAGRQAESLAFWREEYVLNHLIGTYPKPFVSLIDGICMGGGFGLSAHGTYRVGGDRYLFAMPEVNIGLFPDVGGTHVLPRLPNAAGVYLAFSGNRIRTADGLHVGLLTHAVPSSGMAALEEALCAGGDVAATLATHAADPGPAPLKARAAFIAEVFVGADVATVLARLDAKAAQEGADGDFARELRTALNAKSPTSLHIAAEQMKRGPALDLAGALKAEFRAVTRVAHGRDFYEGVRAQLVDKDNAPRWTPAALNDIDPAVIAAHFDPIPDELEFPAPPA</sequence>
<protein>
    <recommendedName>
        <fullName evidence="2">3-hydroxyisobutyryl-CoA hydrolase</fullName>
        <ecNumber evidence="2">3.1.2.4</ecNumber>
    </recommendedName>
</protein>
<evidence type="ECO:0000313" key="6">
    <source>
        <dbReference type="Proteomes" id="UP000606044"/>
    </source>
</evidence>
<dbReference type="GO" id="GO:0006574">
    <property type="term" value="P:L-valine catabolic process"/>
    <property type="evidence" value="ECO:0007669"/>
    <property type="project" value="TreeGrafter"/>
</dbReference>
<dbReference type="Pfam" id="PF16113">
    <property type="entry name" value="ECH_2"/>
    <property type="match status" value="1"/>
</dbReference>
<gene>
    <name evidence="5" type="ORF">GCM10007301_36680</name>
</gene>
<comment type="caution">
    <text evidence="5">The sequence shown here is derived from an EMBL/GenBank/DDBJ whole genome shotgun (WGS) entry which is preliminary data.</text>
</comment>
<dbReference type="InterPro" id="IPR032259">
    <property type="entry name" value="HIBYL-CoA-H"/>
</dbReference>
<dbReference type="CDD" id="cd06558">
    <property type="entry name" value="crotonase-like"/>
    <property type="match status" value="1"/>
</dbReference>
<dbReference type="InterPro" id="IPR045004">
    <property type="entry name" value="ECH_dom"/>
</dbReference>
<dbReference type="Proteomes" id="UP000606044">
    <property type="component" value="Unassembled WGS sequence"/>
</dbReference>
<evidence type="ECO:0000256" key="3">
    <source>
        <dbReference type="ARBA" id="ARBA00022801"/>
    </source>
</evidence>